<keyword evidence="5" id="KW-0808">Transferase</keyword>
<comment type="subcellular location">
    <subcellularLocation>
        <location evidence="1">Plastid</location>
        <location evidence="1">Chloroplast membrane</location>
        <topology evidence="1">Multi-pass membrane protein</topology>
    </subcellularLocation>
</comment>
<dbReference type="Proteomes" id="UP001244341">
    <property type="component" value="Chromosome 7b"/>
</dbReference>
<keyword evidence="4" id="KW-0934">Plastid</keyword>
<evidence type="ECO:0000256" key="6">
    <source>
        <dbReference type="ARBA" id="ARBA00022692"/>
    </source>
</evidence>
<evidence type="ECO:0000256" key="4">
    <source>
        <dbReference type="ARBA" id="ARBA00022640"/>
    </source>
</evidence>
<dbReference type="InterPro" id="IPR002893">
    <property type="entry name" value="Znf_MYND"/>
</dbReference>
<dbReference type="PROSITE" id="PS50865">
    <property type="entry name" value="ZF_MYND_2"/>
    <property type="match status" value="1"/>
</dbReference>
<dbReference type="Pfam" id="PF01753">
    <property type="entry name" value="zf-MYND"/>
    <property type="match status" value="1"/>
</dbReference>
<dbReference type="SUPFAM" id="SSF144232">
    <property type="entry name" value="HIT/MYND zinc finger-like"/>
    <property type="match status" value="1"/>
</dbReference>
<dbReference type="Gene3D" id="6.10.140.2220">
    <property type="match status" value="1"/>
</dbReference>
<evidence type="ECO:0000256" key="12">
    <source>
        <dbReference type="ARBA" id="ARBA00022989"/>
    </source>
</evidence>
<evidence type="ECO:0000256" key="11">
    <source>
        <dbReference type="ARBA" id="ARBA00022946"/>
    </source>
</evidence>
<keyword evidence="11" id="KW-0809">Transit peptide</keyword>
<comment type="pathway">
    <text evidence="14">Cofactor biosynthesis; tocopherol biosynthesis.</text>
</comment>
<evidence type="ECO:0000256" key="7">
    <source>
        <dbReference type="ARBA" id="ARBA00022723"/>
    </source>
</evidence>
<evidence type="ECO:0000256" key="1">
    <source>
        <dbReference type="ARBA" id="ARBA00004508"/>
    </source>
</evidence>
<evidence type="ECO:0000313" key="20">
    <source>
        <dbReference type="Proteomes" id="UP001244341"/>
    </source>
</evidence>
<keyword evidence="9" id="KW-0418">Kinase</keyword>
<dbReference type="EMBL" id="CP126214">
    <property type="protein sequence ID" value="WIA16530.1"/>
    <property type="molecule type" value="Genomic_DNA"/>
</dbReference>
<name>A0ABY8U5B1_TETOB</name>
<dbReference type="PANTHER" id="PTHR32523:SF8">
    <property type="entry name" value="DOLICHOL KINASE"/>
    <property type="match status" value="1"/>
</dbReference>
<reference evidence="19 20" key="1">
    <citation type="submission" date="2023-05" db="EMBL/GenBank/DDBJ databases">
        <title>A 100% complete, gapless, phased diploid assembly of the Scenedesmus obliquus UTEX 3031 genome.</title>
        <authorList>
            <person name="Biondi T.C."/>
            <person name="Hanschen E.R."/>
            <person name="Kwon T."/>
            <person name="Eng W."/>
            <person name="Kruse C.P.S."/>
            <person name="Koehler S.I."/>
            <person name="Kunde Y."/>
            <person name="Gleasner C.D."/>
            <person name="You Mak K.T."/>
            <person name="Polle J."/>
            <person name="Hovde B.T."/>
            <person name="Starkenburg S.R."/>
        </authorList>
    </citation>
    <scope>NUCLEOTIDE SEQUENCE [LARGE SCALE GENOMIC DNA]</scope>
    <source>
        <strain evidence="19 20">DOE0152z</strain>
    </source>
</reference>
<evidence type="ECO:0000256" key="13">
    <source>
        <dbReference type="ARBA" id="ARBA00023136"/>
    </source>
</evidence>
<protein>
    <recommendedName>
        <fullName evidence="15">phytol kinase</fullName>
        <ecNumber evidence="15">2.7.1.182</ecNumber>
    </recommendedName>
</protein>
<evidence type="ECO:0000313" key="19">
    <source>
        <dbReference type="EMBL" id="WIA16530.1"/>
    </source>
</evidence>
<sequence length="140" mass="15208">MLLGVDSTERLVEFKQQPLATCRALELAFRSSPEDLQQVTTLPLTKLLVDICLHRRLVACGEGLAALCPVPLCCNNPRCVELRGLSEQLLVAGRGSVCSRCRAARYCSKACQVAHHPAHKKICKSIAASTAKQWAAAPQQ</sequence>
<evidence type="ECO:0000259" key="18">
    <source>
        <dbReference type="PROSITE" id="PS50865"/>
    </source>
</evidence>
<evidence type="ECO:0000256" key="14">
    <source>
        <dbReference type="ARBA" id="ARBA00024015"/>
    </source>
</evidence>
<comment type="similarity">
    <text evidence="2">Belongs to the polyprenol kinase family.</text>
</comment>
<dbReference type="EC" id="2.7.1.182" evidence="15"/>
<evidence type="ECO:0000256" key="15">
    <source>
        <dbReference type="ARBA" id="ARBA00039024"/>
    </source>
</evidence>
<organism evidence="19 20">
    <name type="scientific">Tetradesmus obliquus</name>
    <name type="common">Green alga</name>
    <name type="synonym">Acutodesmus obliquus</name>
    <dbReference type="NCBI Taxonomy" id="3088"/>
    <lineage>
        <taxon>Eukaryota</taxon>
        <taxon>Viridiplantae</taxon>
        <taxon>Chlorophyta</taxon>
        <taxon>core chlorophytes</taxon>
        <taxon>Chlorophyceae</taxon>
        <taxon>CS clade</taxon>
        <taxon>Sphaeropleales</taxon>
        <taxon>Scenedesmaceae</taxon>
        <taxon>Tetradesmus</taxon>
    </lineage>
</organism>
<gene>
    <name evidence="19" type="ORF">OEZ85_013207</name>
</gene>
<dbReference type="PANTHER" id="PTHR32523">
    <property type="entry name" value="PHYTOL KINASE 1, CHLOROPLASTIC"/>
    <property type="match status" value="1"/>
</dbReference>
<keyword evidence="10" id="KW-0862">Zinc</keyword>
<keyword evidence="13" id="KW-0472">Membrane</keyword>
<keyword evidence="3" id="KW-0150">Chloroplast</keyword>
<feature type="domain" description="MYND-type" evidence="18">
    <location>
        <begin position="79"/>
        <end position="123"/>
    </location>
</feature>
<keyword evidence="7" id="KW-0479">Metal-binding</keyword>
<accession>A0ABY8U5B1</accession>
<keyword evidence="8 17" id="KW-0863">Zinc-finger</keyword>
<proteinExistence type="inferred from homology"/>
<comment type="catalytic activity">
    <reaction evidence="16">
        <text>phytol + CTP = phytyl phosphate + CDP + H(+)</text>
        <dbReference type="Rhea" id="RHEA:38055"/>
        <dbReference type="ChEBI" id="CHEBI:15378"/>
        <dbReference type="ChEBI" id="CHEBI:17327"/>
        <dbReference type="ChEBI" id="CHEBI:37563"/>
        <dbReference type="ChEBI" id="CHEBI:58069"/>
        <dbReference type="ChEBI" id="CHEBI:75483"/>
        <dbReference type="EC" id="2.7.1.182"/>
    </reaction>
</comment>
<evidence type="ECO:0000256" key="17">
    <source>
        <dbReference type="PROSITE-ProRule" id="PRU00134"/>
    </source>
</evidence>
<keyword evidence="20" id="KW-1185">Reference proteome</keyword>
<keyword evidence="6" id="KW-0812">Transmembrane</keyword>
<evidence type="ECO:0000256" key="2">
    <source>
        <dbReference type="ARBA" id="ARBA00010794"/>
    </source>
</evidence>
<dbReference type="InterPro" id="IPR039606">
    <property type="entry name" value="Phytol/farnesol_kinase"/>
</dbReference>
<evidence type="ECO:0000256" key="8">
    <source>
        <dbReference type="ARBA" id="ARBA00022771"/>
    </source>
</evidence>
<evidence type="ECO:0000256" key="5">
    <source>
        <dbReference type="ARBA" id="ARBA00022679"/>
    </source>
</evidence>
<evidence type="ECO:0000256" key="16">
    <source>
        <dbReference type="ARBA" id="ARBA00048889"/>
    </source>
</evidence>
<evidence type="ECO:0000256" key="3">
    <source>
        <dbReference type="ARBA" id="ARBA00022528"/>
    </source>
</evidence>
<keyword evidence="12" id="KW-1133">Transmembrane helix</keyword>
<evidence type="ECO:0000256" key="9">
    <source>
        <dbReference type="ARBA" id="ARBA00022777"/>
    </source>
</evidence>
<evidence type="ECO:0000256" key="10">
    <source>
        <dbReference type="ARBA" id="ARBA00022833"/>
    </source>
</evidence>